<evidence type="ECO:0000313" key="1">
    <source>
        <dbReference type="EMBL" id="MFD1608844.1"/>
    </source>
</evidence>
<accession>A0ABW4HTE1</accession>
<dbReference type="NCBIfam" id="NF033832">
    <property type="entry name" value="sce7726_fam"/>
    <property type="match status" value="1"/>
</dbReference>
<evidence type="ECO:0000313" key="2">
    <source>
        <dbReference type="Proteomes" id="UP001597221"/>
    </source>
</evidence>
<proteinExistence type="predicted"/>
<sequence>MNKLDDKQIRKALVSRVSTYKDCKIYEELTVPSGRARADVVAVNGHVIAYEIKSDFDSIKRLETQIPEYDRNFEMNYIVVGSKYAESIVDTVPEYWGIIVATKTRLDTVRLSFIRKARLNPNHSFKDFVSLLSSNDIKRIASRDEFLGRKITKSQIRKLFKQDVIKTLDETLSEKIKSLLKKEVRMHMKNS</sequence>
<protein>
    <submittedName>
        <fullName evidence="1">Sce7726 family protein</fullName>
    </submittedName>
</protein>
<name>A0ABW4HTE1_9BACI</name>
<keyword evidence="2" id="KW-1185">Reference proteome</keyword>
<dbReference type="InterPro" id="IPR047729">
    <property type="entry name" value="Sce7726-like"/>
</dbReference>
<dbReference type="EMBL" id="JBHUDE010000136">
    <property type="protein sequence ID" value="MFD1608844.1"/>
    <property type="molecule type" value="Genomic_DNA"/>
</dbReference>
<organism evidence="1 2">
    <name type="scientific">Oceanobacillus luteolus</name>
    <dbReference type="NCBI Taxonomy" id="1274358"/>
    <lineage>
        <taxon>Bacteria</taxon>
        <taxon>Bacillati</taxon>
        <taxon>Bacillota</taxon>
        <taxon>Bacilli</taxon>
        <taxon>Bacillales</taxon>
        <taxon>Bacillaceae</taxon>
        <taxon>Oceanobacillus</taxon>
    </lineage>
</organism>
<reference evidence="2" key="1">
    <citation type="journal article" date="2019" name="Int. J. Syst. Evol. Microbiol.">
        <title>The Global Catalogue of Microorganisms (GCM) 10K type strain sequencing project: providing services to taxonomists for standard genome sequencing and annotation.</title>
        <authorList>
            <consortium name="The Broad Institute Genomics Platform"/>
            <consortium name="The Broad Institute Genome Sequencing Center for Infectious Disease"/>
            <person name="Wu L."/>
            <person name="Ma J."/>
        </authorList>
    </citation>
    <scope>NUCLEOTIDE SEQUENCE [LARGE SCALE GENOMIC DNA]</scope>
    <source>
        <strain evidence="2">CGMCC 1.12376</strain>
    </source>
</reference>
<dbReference type="RefSeq" id="WP_251517176.1">
    <property type="nucleotide sequence ID" value="NZ_JAMBON010000051.1"/>
</dbReference>
<comment type="caution">
    <text evidence="1">The sequence shown here is derived from an EMBL/GenBank/DDBJ whole genome shotgun (WGS) entry which is preliminary data.</text>
</comment>
<dbReference type="Proteomes" id="UP001597221">
    <property type="component" value="Unassembled WGS sequence"/>
</dbReference>
<gene>
    <name evidence="1" type="ORF">ACFSBH_14555</name>
</gene>